<name>A0A0D2SMA0_GOSRA</name>
<accession>A0A0D2SMA0</accession>
<evidence type="ECO:0000313" key="2">
    <source>
        <dbReference type="EMBL" id="KJB43021.1"/>
    </source>
</evidence>
<dbReference type="Proteomes" id="UP000032304">
    <property type="component" value="Chromosome 7"/>
</dbReference>
<dbReference type="AlphaFoldDB" id="A0A0D2SMA0"/>
<dbReference type="EMBL" id="CM001746">
    <property type="protein sequence ID" value="KJB43021.1"/>
    <property type="molecule type" value="Genomic_DNA"/>
</dbReference>
<dbReference type="OMA" id="LEWRDFT"/>
<dbReference type="InterPro" id="IPR036397">
    <property type="entry name" value="RNaseH_sf"/>
</dbReference>
<dbReference type="STRING" id="29730.A0A0D2SMA0"/>
<feature type="non-terminal residue" evidence="2">
    <location>
        <position position="1"/>
    </location>
</feature>
<dbReference type="PANTHER" id="PTHR47074:SF61">
    <property type="entry name" value="RNASE H TYPE-1 DOMAIN-CONTAINING PROTEIN"/>
    <property type="match status" value="1"/>
</dbReference>
<reference evidence="2 3" key="1">
    <citation type="journal article" date="2012" name="Nature">
        <title>Repeated polyploidization of Gossypium genomes and the evolution of spinnable cotton fibres.</title>
        <authorList>
            <person name="Paterson A.H."/>
            <person name="Wendel J.F."/>
            <person name="Gundlach H."/>
            <person name="Guo H."/>
            <person name="Jenkins J."/>
            <person name="Jin D."/>
            <person name="Llewellyn D."/>
            <person name="Showmaker K.C."/>
            <person name="Shu S."/>
            <person name="Udall J."/>
            <person name="Yoo M.J."/>
            <person name="Byers R."/>
            <person name="Chen W."/>
            <person name="Doron-Faigenboim A."/>
            <person name="Duke M.V."/>
            <person name="Gong L."/>
            <person name="Grimwood J."/>
            <person name="Grover C."/>
            <person name="Grupp K."/>
            <person name="Hu G."/>
            <person name="Lee T.H."/>
            <person name="Li J."/>
            <person name="Lin L."/>
            <person name="Liu T."/>
            <person name="Marler B.S."/>
            <person name="Page J.T."/>
            <person name="Roberts A.W."/>
            <person name="Romanel E."/>
            <person name="Sanders W.S."/>
            <person name="Szadkowski E."/>
            <person name="Tan X."/>
            <person name="Tang H."/>
            <person name="Xu C."/>
            <person name="Wang J."/>
            <person name="Wang Z."/>
            <person name="Zhang D."/>
            <person name="Zhang L."/>
            <person name="Ashrafi H."/>
            <person name="Bedon F."/>
            <person name="Bowers J.E."/>
            <person name="Brubaker C.L."/>
            <person name="Chee P.W."/>
            <person name="Das S."/>
            <person name="Gingle A.R."/>
            <person name="Haigler C.H."/>
            <person name="Harker D."/>
            <person name="Hoffmann L.V."/>
            <person name="Hovav R."/>
            <person name="Jones D.C."/>
            <person name="Lemke C."/>
            <person name="Mansoor S."/>
            <person name="ur Rahman M."/>
            <person name="Rainville L.N."/>
            <person name="Rambani A."/>
            <person name="Reddy U.K."/>
            <person name="Rong J.K."/>
            <person name="Saranga Y."/>
            <person name="Scheffler B.E."/>
            <person name="Scheffler J.A."/>
            <person name="Stelly D.M."/>
            <person name="Triplett B.A."/>
            <person name="Van Deynze A."/>
            <person name="Vaslin M.F."/>
            <person name="Waghmare V.N."/>
            <person name="Walford S.A."/>
            <person name="Wright R.J."/>
            <person name="Zaki E.A."/>
            <person name="Zhang T."/>
            <person name="Dennis E.S."/>
            <person name="Mayer K.F."/>
            <person name="Peterson D.G."/>
            <person name="Rokhsar D.S."/>
            <person name="Wang X."/>
            <person name="Schmutz J."/>
        </authorList>
    </citation>
    <scope>NUCLEOTIDE SEQUENCE [LARGE SCALE GENOMIC DNA]</scope>
</reference>
<dbReference type="GO" id="GO:0004523">
    <property type="term" value="F:RNA-DNA hybrid ribonuclease activity"/>
    <property type="evidence" value="ECO:0007669"/>
    <property type="project" value="InterPro"/>
</dbReference>
<dbReference type="Pfam" id="PF13456">
    <property type="entry name" value="RVT_3"/>
    <property type="match status" value="1"/>
</dbReference>
<feature type="domain" description="RNase H type-1" evidence="1">
    <location>
        <begin position="30"/>
        <end position="150"/>
    </location>
</feature>
<dbReference type="CDD" id="cd06222">
    <property type="entry name" value="RNase_H_like"/>
    <property type="match status" value="1"/>
</dbReference>
<gene>
    <name evidence="2" type="ORF">B456_007G179900</name>
</gene>
<dbReference type="SUPFAM" id="SSF53098">
    <property type="entry name" value="Ribonuclease H-like"/>
    <property type="match status" value="1"/>
</dbReference>
<dbReference type="GO" id="GO:0003676">
    <property type="term" value="F:nucleic acid binding"/>
    <property type="evidence" value="ECO:0007669"/>
    <property type="project" value="InterPro"/>
</dbReference>
<keyword evidence="3" id="KW-1185">Reference proteome</keyword>
<dbReference type="InterPro" id="IPR052929">
    <property type="entry name" value="RNase_H-like_EbsB-rel"/>
</dbReference>
<evidence type="ECO:0000313" key="3">
    <source>
        <dbReference type="Proteomes" id="UP000032304"/>
    </source>
</evidence>
<dbReference type="InterPro" id="IPR002156">
    <property type="entry name" value="RNaseH_domain"/>
</dbReference>
<evidence type="ECO:0000259" key="1">
    <source>
        <dbReference type="Pfam" id="PF13456"/>
    </source>
</evidence>
<dbReference type="InterPro" id="IPR012337">
    <property type="entry name" value="RNaseH-like_sf"/>
</dbReference>
<proteinExistence type="predicted"/>
<organism evidence="2 3">
    <name type="scientific">Gossypium raimondii</name>
    <name type="common">Peruvian cotton</name>
    <name type="synonym">Gossypium klotzschianum subsp. raimondii</name>
    <dbReference type="NCBI Taxonomy" id="29730"/>
    <lineage>
        <taxon>Eukaryota</taxon>
        <taxon>Viridiplantae</taxon>
        <taxon>Streptophyta</taxon>
        <taxon>Embryophyta</taxon>
        <taxon>Tracheophyta</taxon>
        <taxon>Spermatophyta</taxon>
        <taxon>Magnoliopsida</taxon>
        <taxon>eudicotyledons</taxon>
        <taxon>Gunneridae</taxon>
        <taxon>Pentapetalae</taxon>
        <taxon>rosids</taxon>
        <taxon>malvids</taxon>
        <taxon>Malvales</taxon>
        <taxon>Malvaceae</taxon>
        <taxon>Malvoideae</taxon>
        <taxon>Gossypium</taxon>
    </lineage>
</organism>
<protein>
    <recommendedName>
        <fullName evidence="1">RNase H type-1 domain-containing protein</fullName>
    </recommendedName>
</protein>
<dbReference type="Gene3D" id="3.30.420.10">
    <property type="entry name" value="Ribonuclease H-like superfamily/Ribonuclease H"/>
    <property type="match status" value="1"/>
</dbReference>
<sequence length="186" mass="20997">LEGIKERELTLVTSTRPSQRLQRANTAIFFDAAFDSQYNRSASGLIVKEQEGKIVVAKSILHENVASPFAAEAYVGYQAIMLGIQLGYHTLDILGDSKTVTTKCQSENRDRSEIGAIISYIQGLKGFFQNISFYFIPRTGNIEAHRIAKETLKKGEEQYLEGETLKALCEEQEPNRLGYSEQRERR</sequence>
<dbReference type="InterPro" id="IPR044730">
    <property type="entry name" value="RNase_H-like_dom_plant"/>
</dbReference>
<dbReference type="PANTHER" id="PTHR47074">
    <property type="entry name" value="BNAC02G40300D PROTEIN"/>
    <property type="match status" value="1"/>
</dbReference>